<keyword evidence="3" id="KW-0547">Nucleotide-binding</keyword>
<dbReference type="Gene3D" id="3.40.50.80">
    <property type="entry name" value="Nucleotide-binding domain of ferredoxin-NADP reductase (FNR) module"/>
    <property type="match status" value="1"/>
</dbReference>
<comment type="cofactor">
    <cofactor evidence="4">
        <name>[2Fe-2S] cluster</name>
        <dbReference type="ChEBI" id="CHEBI:190135"/>
    </cofactor>
</comment>
<dbReference type="EC" id="1.18.1.2" evidence="2"/>
<dbReference type="CDD" id="cd06195">
    <property type="entry name" value="FNR1"/>
    <property type="match status" value="1"/>
</dbReference>
<protein>
    <recommendedName>
        <fullName evidence="2">ferredoxin--NADP(+) reductase</fullName>
        <ecNumber evidence="2">1.18.1.2</ecNumber>
    </recommendedName>
</protein>
<dbReference type="SUPFAM" id="SSF63380">
    <property type="entry name" value="Riboflavin synthase domain-like"/>
    <property type="match status" value="1"/>
</dbReference>
<proteinExistence type="inferred from homology"/>
<evidence type="ECO:0000313" key="7">
    <source>
        <dbReference type="EMBL" id="MDN0287120.1"/>
    </source>
</evidence>
<accession>A0AAP4KA73</accession>
<dbReference type="PRINTS" id="PR00410">
    <property type="entry name" value="PHEHYDRXLASE"/>
</dbReference>
<dbReference type="InterPro" id="IPR017938">
    <property type="entry name" value="Riboflavin_synthase-like_b-brl"/>
</dbReference>
<evidence type="ECO:0000256" key="5">
    <source>
        <dbReference type="ARBA" id="ARBA00047776"/>
    </source>
</evidence>
<evidence type="ECO:0000256" key="2">
    <source>
        <dbReference type="ARBA" id="ARBA00013223"/>
    </source>
</evidence>
<dbReference type="PANTHER" id="PTHR47354">
    <property type="entry name" value="NADH OXIDOREDUCTASE HCR"/>
    <property type="match status" value="1"/>
</dbReference>
<evidence type="ECO:0000259" key="6">
    <source>
        <dbReference type="PROSITE" id="PS51384"/>
    </source>
</evidence>
<evidence type="ECO:0000256" key="4">
    <source>
        <dbReference type="ARBA" id="ARBA00034078"/>
    </source>
</evidence>
<organism evidence="7">
    <name type="scientific">Xanthomonas arboricola pv. pruni</name>
    <dbReference type="NCBI Taxonomy" id="69929"/>
    <lineage>
        <taxon>Bacteria</taxon>
        <taxon>Pseudomonadati</taxon>
        <taxon>Pseudomonadota</taxon>
        <taxon>Gammaproteobacteria</taxon>
        <taxon>Lysobacterales</taxon>
        <taxon>Lysobacteraceae</taxon>
        <taxon>Xanthomonas</taxon>
    </lineage>
</organism>
<dbReference type="InterPro" id="IPR050415">
    <property type="entry name" value="MRET"/>
</dbReference>
<dbReference type="PROSITE" id="PS51384">
    <property type="entry name" value="FAD_FR"/>
    <property type="match status" value="1"/>
</dbReference>
<dbReference type="InterPro" id="IPR001709">
    <property type="entry name" value="Flavoprot_Pyr_Nucl_cyt_Rdtase"/>
</dbReference>
<evidence type="ECO:0000256" key="3">
    <source>
        <dbReference type="ARBA" id="ARBA00022741"/>
    </source>
</evidence>
<dbReference type="InterPro" id="IPR039261">
    <property type="entry name" value="FNR_nucleotide-bd"/>
</dbReference>
<dbReference type="PANTHER" id="PTHR47354:SF5">
    <property type="entry name" value="PROTEIN RFBI"/>
    <property type="match status" value="1"/>
</dbReference>
<feature type="domain" description="FAD-binding FR-type" evidence="6">
    <location>
        <begin position="24"/>
        <end position="131"/>
    </location>
</feature>
<comment type="similarity">
    <text evidence="1">Belongs to the ferredoxin--NADP reductase type 1 family.</text>
</comment>
<dbReference type="Pfam" id="PF00970">
    <property type="entry name" value="FAD_binding_6"/>
    <property type="match status" value="1"/>
</dbReference>
<dbReference type="InterPro" id="IPR017927">
    <property type="entry name" value="FAD-bd_FR_type"/>
</dbReference>
<dbReference type="RefSeq" id="WP_026064612.1">
    <property type="nucleotide sequence ID" value="NZ_CP044334.1"/>
</dbReference>
<dbReference type="GO" id="GO:0004324">
    <property type="term" value="F:ferredoxin-NADP+ reductase activity"/>
    <property type="evidence" value="ECO:0007669"/>
    <property type="project" value="UniProtKB-EC"/>
</dbReference>
<dbReference type="AlphaFoldDB" id="A0AAP4KA73"/>
<dbReference type="InterPro" id="IPR001433">
    <property type="entry name" value="OxRdtase_FAD/NAD-bd"/>
</dbReference>
<dbReference type="GO" id="GO:0000166">
    <property type="term" value="F:nucleotide binding"/>
    <property type="evidence" value="ECO:0007669"/>
    <property type="project" value="UniProtKB-KW"/>
</dbReference>
<dbReference type="InterPro" id="IPR008333">
    <property type="entry name" value="Cbr1-like_FAD-bd_dom"/>
</dbReference>
<sequence length="275" mass="29787">MQAVIIEARGGKPRSQTVPNTFVPVQFPLKLVDRRMIAPTVAHCQFLRDDGQPLDFQPGQFIQIHFDAADGTPTKRSYSLATIHDHALGPGEAVDIAVSFVPGGSATALFEGLQIGDQLQASGPYGRFCLPPGDHNRRYVLIATGTGVTPYRSMLPLLAEAIATRGVQVLLLQGARTPAELLYGDDFRAFADAHPQFRYVPCFSRALPEQPHADVRQGYVQQQLAECAPDAHGDIAYLCGNPDMVDSCIEALKAAGLPNAQIRREKYVSPAPAKT</sequence>
<dbReference type="PRINTS" id="PR00371">
    <property type="entry name" value="FPNCR"/>
</dbReference>
<dbReference type="Gene3D" id="2.40.30.10">
    <property type="entry name" value="Translation factors"/>
    <property type="match status" value="1"/>
</dbReference>
<dbReference type="InterPro" id="IPR033892">
    <property type="entry name" value="FNR_bac"/>
</dbReference>
<name>A0AAP4KA73_9XANT</name>
<gene>
    <name evidence="7" type="ORF">QSH54_10755</name>
</gene>
<keyword evidence="7" id="KW-0560">Oxidoreductase</keyword>
<comment type="catalytic activity">
    <reaction evidence="5">
        <text>2 reduced [2Fe-2S]-[ferredoxin] + NADP(+) + H(+) = 2 oxidized [2Fe-2S]-[ferredoxin] + NADPH</text>
        <dbReference type="Rhea" id="RHEA:20125"/>
        <dbReference type="Rhea" id="RHEA-COMP:10000"/>
        <dbReference type="Rhea" id="RHEA-COMP:10001"/>
        <dbReference type="ChEBI" id="CHEBI:15378"/>
        <dbReference type="ChEBI" id="CHEBI:33737"/>
        <dbReference type="ChEBI" id="CHEBI:33738"/>
        <dbReference type="ChEBI" id="CHEBI:57783"/>
        <dbReference type="ChEBI" id="CHEBI:58349"/>
        <dbReference type="EC" id="1.18.1.2"/>
    </reaction>
</comment>
<evidence type="ECO:0000256" key="1">
    <source>
        <dbReference type="ARBA" id="ARBA00008312"/>
    </source>
</evidence>
<dbReference type="EMBL" id="JASVYU010000011">
    <property type="protein sequence ID" value="MDN0287120.1"/>
    <property type="molecule type" value="Genomic_DNA"/>
</dbReference>
<dbReference type="SUPFAM" id="SSF52343">
    <property type="entry name" value="Ferredoxin reductase-like, C-terminal NADP-linked domain"/>
    <property type="match status" value="1"/>
</dbReference>
<comment type="caution">
    <text evidence="7">The sequence shown here is derived from an EMBL/GenBank/DDBJ whole genome shotgun (WGS) entry which is preliminary data.</text>
</comment>
<reference evidence="7" key="1">
    <citation type="submission" date="2023-06" db="EMBL/GenBank/DDBJ databases">
        <title>Genome sequences of Xanthomonas arboricola from Serbia and Montenegro.</title>
        <authorList>
            <person name="Ilicic R."/>
            <person name="Jelusic A."/>
            <person name="Harrison J."/>
            <person name="Greer S."/>
            <person name="Grant M."/>
            <person name="Vicente J."/>
            <person name="Popovic Milovanovic T."/>
            <person name="Studholme D.J."/>
        </authorList>
    </citation>
    <scope>NUCLEOTIDE SEQUENCE</scope>
    <source>
        <strain evidence="7">Xp320</strain>
    </source>
</reference>
<dbReference type="Pfam" id="PF00175">
    <property type="entry name" value="NAD_binding_1"/>
    <property type="match status" value="1"/>
</dbReference>